<dbReference type="CDD" id="cd23992">
    <property type="entry name" value="PBP_GOBP"/>
    <property type="match status" value="3"/>
</dbReference>
<comment type="subcellular location">
    <subcellularLocation>
        <location evidence="1">Secreted</location>
    </subcellularLocation>
</comment>
<protein>
    <submittedName>
        <fullName evidence="5">Uncharacterized protein</fullName>
    </submittedName>
</protein>
<dbReference type="Gene3D" id="1.10.238.20">
    <property type="entry name" value="Pheromone/general odorant binding protein domain"/>
    <property type="match status" value="2"/>
</dbReference>
<comment type="similarity">
    <text evidence="2">Belongs to the PBP/GOBP family.</text>
</comment>
<evidence type="ECO:0000256" key="3">
    <source>
        <dbReference type="ARBA" id="ARBA00022525"/>
    </source>
</evidence>
<evidence type="ECO:0000313" key="5">
    <source>
        <dbReference type="EMBL" id="KAK4883841.1"/>
    </source>
</evidence>
<dbReference type="GO" id="GO:0005615">
    <property type="term" value="C:extracellular space"/>
    <property type="evidence" value="ECO:0007669"/>
    <property type="project" value="TreeGrafter"/>
</dbReference>
<dbReference type="Pfam" id="PF01395">
    <property type="entry name" value="PBP_GOBP"/>
    <property type="match status" value="2"/>
</dbReference>
<evidence type="ECO:0000313" key="6">
    <source>
        <dbReference type="Proteomes" id="UP001353858"/>
    </source>
</evidence>
<dbReference type="PANTHER" id="PTHR11857">
    <property type="entry name" value="ODORANT BINDING PROTEIN-RELATED"/>
    <property type="match status" value="1"/>
</dbReference>
<evidence type="ECO:0000256" key="4">
    <source>
        <dbReference type="ARBA" id="ARBA00022729"/>
    </source>
</evidence>
<comment type="caution">
    <text evidence="5">The sequence shown here is derived from an EMBL/GenBank/DDBJ whole genome shotgun (WGS) entry which is preliminary data.</text>
</comment>
<keyword evidence="6" id="KW-1185">Reference proteome</keyword>
<name>A0AAN7PJL4_9COLE</name>
<dbReference type="InterPro" id="IPR036728">
    <property type="entry name" value="PBP_GOBP_sf"/>
</dbReference>
<accession>A0AAN7PJL4</accession>
<dbReference type="GO" id="GO:0005549">
    <property type="term" value="F:odorant binding"/>
    <property type="evidence" value="ECO:0007669"/>
    <property type="project" value="InterPro"/>
</dbReference>
<dbReference type="AlphaFoldDB" id="A0AAN7PJL4"/>
<dbReference type="Proteomes" id="UP001353858">
    <property type="component" value="Unassembled WGS sequence"/>
</dbReference>
<proteinExistence type="inferred from homology"/>
<evidence type="ECO:0000256" key="1">
    <source>
        <dbReference type="ARBA" id="ARBA00004613"/>
    </source>
</evidence>
<evidence type="ECO:0000256" key="2">
    <source>
        <dbReference type="ARBA" id="ARBA00008098"/>
    </source>
</evidence>
<dbReference type="InterPro" id="IPR006170">
    <property type="entry name" value="PBP/GOBP"/>
</dbReference>
<sequence>MAIQANALLEVPLSIRMSWEDLVLIYRSECLCQVGLDPSIGVDLYLRGDLRRDACAKCYTKCLAFKLNLIDPATGKDVPSFIKLKWDNTTFPFQEECVCDSEVDPKLAYRAFIHSEYPDEACFRCYLLCLFLNLRMIDSQTGFWKEDVVLNKIYGTTPEIVSWCSYVSNNNTDLCDKAFQLHLCIFVRLLQEVPLEIRERWEQLVSRVRSECICEVGVKPALVDDFFLKGQFSTDPCVHCYIKCLAIKLNKMDAATGNINEYEYVRQVAGTTPAMISKCSNNTMIDRMSTETEDKAKVRGELLTKTMLLMDTLESKMEQSKTNVTIANISVLQLEDNTNDDGVPNASGSGA</sequence>
<keyword evidence="4" id="KW-0732">Signal</keyword>
<gene>
    <name evidence="5" type="ORF">RN001_000112</name>
</gene>
<dbReference type="PANTHER" id="PTHR11857:SF43">
    <property type="entry name" value="GEO07291P1-RELATED"/>
    <property type="match status" value="1"/>
</dbReference>
<dbReference type="SUPFAM" id="SSF47565">
    <property type="entry name" value="Insect pheromone/odorant-binding proteins"/>
    <property type="match status" value="3"/>
</dbReference>
<keyword evidence="3" id="KW-0964">Secreted</keyword>
<organism evidence="5 6">
    <name type="scientific">Aquatica leii</name>
    <dbReference type="NCBI Taxonomy" id="1421715"/>
    <lineage>
        <taxon>Eukaryota</taxon>
        <taxon>Metazoa</taxon>
        <taxon>Ecdysozoa</taxon>
        <taxon>Arthropoda</taxon>
        <taxon>Hexapoda</taxon>
        <taxon>Insecta</taxon>
        <taxon>Pterygota</taxon>
        <taxon>Neoptera</taxon>
        <taxon>Endopterygota</taxon>
        <taxon>Coleoptera</taxon>
        <taxon>Polyphaga</taxon>
        <taxon>Elateriformia</taxon>
        <taxon>Elateroidea</taxon>
        <taxon>Lampyridae</taxon>
        <taxon>Luciolinae</taxon>
        <taxon>Aquatica</taxon>
    </lineage>
</organism>
<reference evidence="6" key="1">
    <citation type="submission" date="2023-01" db="EMBL/GenBank/DDBJ databases">
        <title>Key to firefly adult light organ development and bioluminescence: homeobox transcription factors regulate luciferase expression and transportation to peroxisome.</title>
        <authorList>
            <person name="Fu X."/>
        </authorList>
    </citation>
    <scope>NUCLEOTIDE SEQUENCE [LARGE SCALE GENOMIC DNA]</scope>
</reference>
<dbReference type="EMBL" id="JARPUR010000001">
    <property type="protein sequence ID" value="KAK4883841.1"/>
    <property type="molecule type" value="Genomic_DNA"/>
</dbReference>
<dbReference type="GO" id="GO:0007608">
    <property type="term" value="P:sensory perception of smell"/>
    <property type="evidence" value="ECO:0007669"/>
    <property type="project" value="TreeGrafter"/>
</dbReference>